<dbReference type="EMBL" id="JAHESD010000014">
    <property type="protein sequence ID" value="MBT1703357.1"/>
    <property type="molecule type" value="Genomic_DNA"/>
</dbReference>
<keyword evidence="1" id="KW-0472">Membrane</keyword>
<dbReference type="Proteomes" id="UP000772618">
    <property type="component" value="Unassembled WGS sequence"/>
</dbReference>
<evidence type="ECO:0000313" key="3">
    <source>
        <dbReference type="Proteomes" id="UP000772618"/>
    </source>
</evidence>
<proteinExistence type="predicted"/>
<organism evidence="2 3">
    <name type="scientific">Chryseosolibacter indicus</name>
    <dbReference type="NCBI Taxonomy" id="2782351"/>
    <lineage>
        <taxon>Bacteria</taxon>
        <taxon>Pseudomonadati</taxon>
        <taxon>Bacteroidota</taxon>
        <taxon>Cytophagia</taxon>
        <taxon>Cytophagales</taxon>
        <taxon>Chryseotaleaceae</taxon>
        <taxon>Chryseosolibacter</taxon>
    </lineage>
</organism>
<evidence type="ECO:0000256" key="1">
    <source>
        <dbReference type="SAM" id="Phobius"/>
    </source>
</evidence>
<keyword evidence="1" id="KW-0812">Transmembrane</keyword>
<accession>A0ABS5VRE0</accession>
<feature type="transmembrane region" description="Helical" evidence="1">
    <location>
        <begin position="7"/>
        <end position="26"/>
    </location>
</feature>
<evidence type="ECO:0000313" key="2">
    <source>
        <dbReference type="EMBL" id="MBT1703357.1"/>
    </source>
</evidence>
<keyword evidence="3" id="KW-1185">Reference proteome</keyword>
<keyword evidence="1" id="KW-1133">Transmembrane helix</keyword>
<sequence>MIKGLAFVLTIFGIAGLLLGVTGIFGKNYTEFSPWALAILGLIFFSSGIGLLKSSGKQ</sequence>
<reference evidence="2 3" key="1">
    <citation type="submission" date="2021-05" db="EMBL/GenBank/DDBJ databases">
        <title>A Polyphasic approach of four new species of the genus Ohtaekwangia: Ohtaekwangia histidinii sp. nov., Ohtaekwangia cretensis sp. nov., Ohtaekwangia indiensis sp. nov., Ohtaekwangia reichenbachii sp. nov. from diverse environment.</title>
        <authorList>
            <person name="Octaviana S."/>
        </authorList>
    </citation>
    <scope>NUCLEOTIDE SEQUENCE [LARGE SCALE GENOMIC DNA]</scope>
    <source>
        <strain evidence="2 3">PWU20</strain>
    </source>
</reference>
<gene>
    <name evidence="2" type="ORF">KK060_08710</name>
</gene>
<comment type="caution">
    <text evidence="2">The sequence shown here is derived from an EMBL/GenBank/DDBJ whole genome shotgun (WGS) entry which is preliminary data.</text>
</comment>
<dbReference type="RefSeq" id="WP_254153322.1">
    <property type="nucleotide sequence ID" value="NZ_JAHESD010000014.1"/>
</dbReference>
<feature type="transmembrane region" description="Helical" evidence="1">
    <location>
        <begin position="32"/>
        <end position="52"/>
    </location>
</feature>
<name>A0ABS5VRE0_9BACT</name>
<protein>
    <submittedName>
        <fullName evidence="2">Uncharacterized protein</fullName>
    </submittedName>
</protein>